<dbReference type="InterPro" id="IPR001702">
    <property type="entry name" value="Porin_Gram-ve"/>
</dbReference>
<evidence type="ECO:0000256" key="12">
    <source>
        <dbReference type="SAM" id="SignalP"/>
    </source>
</evidence>
<dbReference type="GO" id="GO:0009279">
    <property type="term" value="C:cell outer membrane"/>
    <property type="evidence" value="ECO:0007669"/>
    <property type="project" value="UniProtKB-SubCell"/>
</dbReference>
<evidence type="ECO:0000256" key="3">
    <source>
        <dbReference type="ARBA" id="ARBA00022448"/>
    </source>
</evidence>
<keyword evidence="7" id="KW-0406">Ion transport</keyword>
<dbReference type="InterPro" id="IPR002299">
    <property type="entry name" value="Porin_Neis"/>
</dbReference>
<evidence type="ECO:0000256" key="4">
    <source>
        <dbReference type="ARBA" id="ARBA00022452"/>
    </source>
</evidence>
<proteinExistence type="predicted"/>
<keyword evidence="10" id="KW-0998">Cell outer membrane</keyword>
<evidence type="ECO:0000259" key="13">
    <source>
        <dbReference type="Pfam" id="PF13609"/>
    </source>
</evidence>
<evidence type="ECO:0000313" key="14">
    <source>
        <dbReference type="EMBL" id="OOZ39504.1"/>
    </source>
</evidence>
<dbReference type="CDD" id="cd00342">
    <property type="entry name" value="gram_neg_porins"/>
    <property type="match status" value="1"/>
</dbReference>
<evidence type="ECO:0000256" key="5">
    <source>
        <dbReference type="ARBA" id="ARBA00022692"/>
    </source>
</evidence>
<evidence type="ECO:0000256" key="6">
    <source>
        <dbReference type="ARBA" id="ARBA00022729"/>
    </source>
</evidence>
<dbReference type="Pfam" id="PF13609">
    <property type="entry name" value="Porin_4"/>
    <property type="match status" value="1"/>
</dbReference>
<keyword evidence="6 12" id="KW-0732">Signal</keyword>
<dbReference type="Gene3D" id="2.40.160.10">
    <property type="entry name" value="Porin"/>
    <property type="match status" value="1"/>
</dbReference>
<evidence type="ECO:0000256" key="8">
    <source>
        <dbReference type="ARBA" id="ARBA00023114"/>
    </source>
</evidence>
<dbReference type="OrthoDB" id="8173690at2"/>
<dbReference type="GO" id="GO:0034220">
    <property type="term" value="P:monoatomic ion transmembrane transport"/>
    <property type="evidence" value="ECO:0007669"/>
    <property type="project" value="InterPro"/>
</dbReference>
<evidence type="ECO:0000256" key="10">
    <source>
        <dbReference type="ARBA" id="ARBA00023237"/>
    </source>
</evidence>
<feature type="domain" description="Porin" evidence="13">
    <location>
        <begin position="9"/>
        <end position="307"/>
    </location>
</feature>
<keyword evidence="5" id="KW-0812">Transmembrane</keyword>
<dbReference type="PRINTS" id="PR00182">
    <property type="entry name" value="ECOLNEIPORIN"/>
</dbReference>
<comment type="caution">
    <text evidence="14">The sequence shown here is derived from an EMBL/GenBank/DDBJ whole genome shotgun (WGS) entry which is preliminary data.</text>
</comment>
<reference evidence="14 15" key="1">
    <citation type="submission" date="2016-11" db="EMBL/GenBank/DDBJ databases">
        <title>Mixed transmission modes and dynamic genome evolution in an obligate animal-bacterial symbiosis.</title>
        <authorList>
            <person name="Russell S.L."/>
            <person name="Corbett-Detig R.B."/>
            <person name="Cavanaugh C.M."/>
        </authorList>
    </citation>
    <scope>NUCLEOTIDE SEQUENCE [LARGE SCALE GENOMIC DNA]</scope>
    <source>
        <strain evidence="14">Sveles-Q1</strain>
    </source>
</reference>
<keyword evidence="15" id="KW-1185">Reference proteome</keyword>
<evidence type="ECO:0000313" key="15">
    <source>
        <dbReference type="Proteomes" id="UP000191110"/>
    </source>
</evidence>
<dbReference type="PANTHER" id="PTHR34501">
    <property type="entry name" value="PROTEIN YDDL-RELATED"/>
    <property type="match status" value="1"/>
</dbReference>
<dbReference type="Proteomes" id="UP000191110">
    <property type="component" value="Unassembled WGS sequence"/>
</dbReference>
<comment type="subcellular location">
    <subcellularLocation>
        <location evidence="1">Cell outer membrane</location>
        <topology evidence="1">Multi-pass membrane protein</topology>
    </subcellularLocation>
</comment>
<comment type="subunit">
    <text evidence="2">Homotrimer.</text>
</comment>
<keyword evidence="3" id="KW-0813">Transport</keyword>
<gene>
    <name evidence="14" type="ORF">BOW53_11375</name>
</gene>
<dbReference type="GO" id="GO:0015288">
    <property type="term" value="F:porin activity"/>
    <property type="evidence" value="ECO:0007669"/>
    <property type="project" value="UniProtKB-KW"/>
</dbReference>
<dbReference type="InterPro" id="IPR050298">
    <property type="entry name" value="Gram-neg_bact_OMP"/>
</dbReference>
<dbReference type="EMBL" id="MPRL01000050">
    <property type="protein sequence ID" value="OOZ39504.1"/>
    <property type="molecule type" value="Genomic_DNA"/>
</dbReference>
<evidence type="ECO:0000256" key="11">
    <source>
        <dbReference type="SAM" id="MobiDB-lite"/>
    </source>
</evidence>
<dbReference type="PANTHER" id="PTHR34501:SF9">
    <property type="entry name" value="MAJOR OUTER MEMBRANE PROTEIN P.IA"/>
    <property type="match status" value="1"/>
</dbReference>
<keyword evidence="4" id="KW-1134">Transmembrane beta strand</keyword>
<dbReference type="SUPFAM" id="SSF56935">
    <property type="entry name" value="Porins"/>
    <property type="match status" value="1"/>
</dbReference>
<dbReference type="PRINTS" id="PR00184">
    <property type="entry name" value="NEISSPPORIN"/>
</dbReference>
<keyword evidence="9" id="KW-0472">Membrane</keyword>
<feature type="compositionally biased region" description="Low complexity" evidence="11">
    <location>
        <begin position="36"/>
        <end position="55"/>
    </location>
</feature>
<accession>A0A1T2L351</accession>
<dbReference type="RefSeq" id="WP_078484201.1">
    <property type="nucleotide sequence ID" value="NZ_MPRL01000050.1"/>
</dbReference>
<dbReference type="AlphaFoldDB" id="A0A1T2L351"/>
<feature type="region of interest" description="Disordered" evidence="11">
    <location>
        <begin position="36"/>
        <end position="57"/>
    </location>
</feature>
<evidence type="ECO:0000256" key="7">
    <source>
        <dbReference type="ARBA" id="ARBA00023065"/>
    </source>
</evidence>
<dbReference type="InterPro" id="IPR023614">
    <property type="entry name" value="Porin_dom_sf"/>
</dbReference>
<evidence type="ECO:0000256" key="2">
    <source>
        <dbReference type="ARBA" id="ARBA00011233"/>
    </source>
</evidence>
<evidence type="ECO:0000256" key="1">
    <source>
        <dbReference type="ARBA" id="ARBA00004571"/>
    </source>
</evidence>
<protein>
    <recommendedName>
        <fullName evidence="13">Porin domain-containing protein</fullName>
    </recommendedName>
</protein>
<feature type="chain" id="PRO_5013114759" description="Porin domain-containing protein" evidence="12">
    <location>
        <begin position="23"/>
        <end position="340"/>
    </location>
</feature>
<sequence length="340" mass="35909">MNKKLLALAVAAAMTAPMAANADVTIYGKMHVSIDATDSSDSSDSDNTSISSNSSRIGFKGSEDLGNGLKAVWQVENDTVLDEADGAKWASRQSFLGLAGDFGTVAMGKLETPFKLMNVNPFGDTIGDNRALLGTNNDTSHTFNMRTKNTIAYISPNMGGVSVIGAYVTDHTNDTSAEDDNNTDAFSASVKYKSGGLMLGGAFERHNFSTSGTVDGLRLAASMTMGATMAGFVWENTDGQTDHDRDAWTVALTQGFGNNKIKAAYTTVNESSNNLDEASMWAIGLDHVMSKRTTVYGMYSSLTNDDNSARQLGVAGHGDKLTSVSGGDQSGFSMGLVHTF</sequence>
<dbReference type="GO" id="GO:0046930">
    <property type="term" value="C:pore complex"/>
    <property type="evidence" value="ECO:0007669"/>
    <property type="project" value="UniProtKB-KW"/>
</dbReference>
<evidence type="ECO:0000256" key="9">
    <source>
        <dbReference type="ARBA" id="ARBA00023136"/>
    </source>
</evidence>
<feature type="signal peptide" evidence="12">
    <location>
        <begin position="1"/>
        <end position="22"/>
    </location>
</feature>
<keyword evidence="8" id="KW-0626">Porin</keyword>
<dbReference type="InterPro" id="IPR033900">
    <property type="entry name" value="Gram_neg_porin_domain"/>
</dbReference>
<name>A0A1T2L351_9GAMM</name>
<organism evidence="14 15">
    <name type="scientific">Solemya pervernicosa gill symbiont</name>
    <dbReference type="NCBI Taxonomy" id="642797"/>
    <lineage>
        <taxon>Bacteria</taxon>
        <taxon>Pseudomonadati</taxon>
        <taxon>Pseudomonadota</taxon>
        <taxon>Gammaproteobacteria</taxon>
        <taxon>sulfur-oxidizing symbionts</taxon>
    </lineage>
</organism>